<evidence type="ECO:0000313" key="2">
    <source>
        <dbReference type="EMBL" id="GLC28028.1"/>
    </source>
</evidence>
<feature type="chain" id="PRO_5041456663" description="SusD family protein" evidence="1">
    <location>
        <begin position="33"/>
        <end position="472"/>
    </location>
</feature>
<dbReference type="Gene3D" id="1.25.40.390">
    <property type="match status" value="1"/>
</dbReference>
<dbReference type="Proteomes" id="UP001161325">
    <property type="component" value="Unassembled WGS sequence"/>
</dbReference>
<evidence type="ECO:0000313" key="3">
    <source>
        <dbReference type="Proteomes" id="UP001161325"/>
    </source>
</evidence>
<comment type="caution">
    <text evidence="2">The sequence shown here is derived from an EMBL/GenBank/DDBJ whole genome shotgun (WGS) entry which is preliminary data.</text>
</comment>
<dbReference type="AlphaFoldDB" id="A0AA37QLH9"/>
<keyword evidence="3" id="KW-1185">Reference proteome</keyword>
<protein>
    <recommendedName>
        <fullName evidence="4">SusD family protein</fullName>
    </recommendedName>
</protein>
<dbReference type="InterPro" id="IPR011990">
    <property type="entry name" value="TPR-like_helical_dom_sf"/>
</dbReference>
<gene>
    <name evidence="2" type="ORF">rosag_45410</name>
</gene>
<dbReference type="EMBL" id="BRXS01000007">
    <property type="protein sequence ID" value="GLC28028.1"/>
    <property type="molecule type" value="Genomic_DNA"/>
</dbReference>
<keyword evidence="1" id="KW-0732">Signal</keyword>
<reference evidence="2" key="1">
    <citation type="submission" date="2022-08" db="EMBL/GenBank/DDBJ databases">
        <title>Draft genome sequencing of Roseisolibacter agri AW1220.</title>
        <authorList>
            <person name="Tobiishi Y."/>
            <person name="Tonouchi A."/>
        </authorList>
    </citation>
    <scope>NUCLEOTIDE SEQUENCE</scope>
    <source>
        <strain evidence="2">AW1220</strain>
    </source>
</reference>
<dbReference type="SUPFAM" id="SSF48452">
    <property type="entry name" value="TPR-like"/>
    <property type="match status" value="1"/>
</dbReference>
<accession>A0AA37QLH9</accession>
<dbReference type="PROSITE" id="PS51257">
    <property type="entry name" value="PROKAR_LIPOPROTEIN"/>
    <property type="match status" value="1"/>
</dbReference>
<name>A0AA37QLH9_9BACT</name>
<proteinExistence type="predicted"/>
<organism evidence="2 3">
    <name type="scientific">Roseisolibacter agri</name>
    <dbReference type="NCBI Taxonomy" id="2014610"/>
    <lineage>
        <taxon>Bacteria</taxon>
        <taxon>Pseudomonadati</taxon>
        <taxon>Gemmatimonadota</taxon>
        <taxon>Gemmatimonadia</taxon>
        <taxon>Gemmatimonadales</taxon>
        <taxon>Gemmatimonadaceae</taxon>
        <taxon>Roseisolibacter</taxon>
    </lineage>
</organism>
<dbReference type="RefSeq" id="WP_284352454.1">
    <property type="nucleotide sequence ID" value="NZ_BRXS01000007.1"/>
</dbReference>
<evidence type="ECO:0008006" key="4">
    <source>
        <dbReference type="Google" id="ProtNLM"/>
    </source>
</evidence>
<feature type="signal peptide" evidence="1">
    <location>
        <begin position="1"/>
        <end position="32"/>
    </location>
</feature>
<evidence type="ECO:0000256" key="1">
    <source>
        <dbReference type="SAM" id="SignalP"/>
    </source>
</evidence>
<sequence>MQKTTSQSPGRTMGRLRRGALVACAAAGALSAACSNLLDVDNPNNVIDTALEDPSAATPLATGAVGLTIRALNAMLDVYGTASDELDFVGSQDGFFQLDVGNVGNPGLQFSDNGFLQMSTARYTGDLAVKQLSAFDAKSQLVNRNDLATSYLYAAINYVTIGDMFDDFPIASDRAEGAPPVGEAKMSVVYDTAVAYLDRGLAVATATNNAALRTQILAMRARAKYSRAVWAKVNPPTRQTGAAQPVASPLVNDAGANADATAALALMGAADFTLTVQPTPTGTAGNNLGNDLNTRREVRIGQAYATPDPAAQGQNRTLIANGQPVIALNDPITGQPDLALRARVSTLINGGQFLPAIVVSAREMHLILAEAALAQGNTAEFTSRINTVRAFTSGLAPYTGTGVAPQDLLVHMRRVNLFMQGRRLADMYRFGQRDARWQQTSLAYTMRGCFFPITQTERQSNPNQIPRPLCEG</sequence>